<protein>
    <recommendedName>
        <fullName evidence="17">Cytochrome P450</fullName>
    </recommendedName>
</protein>
<evidence type="ECO:0000313" key="16">
    <source>
        <dbReference type="Proteomes" id="UP001153636"/>
    </source>
</evidence>
<keyword evidence="9 14" id="KW-0560">Oxidoreductase</keyword>
<name>A0A9P0CLK3_9CUCU</name>
<dbReference type="PANTHER" id="PTHR24292">
    <property type="entry name" value="CYTOCHROME P450"/>
    <property type="match status" value="1"/>
</dbReference>
<keyword evidence="5 13" id="KW-0349">Heme</keyword>
<keyword evidence="16" id="KW-1185">Reference proteome</keyword>
<keyword evidence="7" id="KW-0256">Endoplasmic reticulum</keyword>
<proteinExistence type="inferred from homology"/>
<evidence type="ECO:0000256" key="10">
    <source>
        <dbReference type="ARBA" id="ARBA00023004"/>
    </source>
</evidence>
<evidence type="ECO:0000256" key="2">
    <source>
        <dbReference type="ARBA" id="ARBA00004174"/>
    </source>
</evidence>
<dbReference type="GO" id="GO:0020037">
    <property type="term" value="F:heme binding"/>
    <property type="evidence" value="ECO:0007669"/>
    <property type="project" value="InterPro"/>
</dbReference>
<evidence type="ECO:0000256" key="4">
    <source>
        <dbReference type="ARBA" id="ARBA00010617"/>
    </source>
</evidence>
<dbReference type="Gene3D" id="1.10.630.10">
    <property type="entry name" value="Cytochrome P450"/>
    <property type="match status" value="1"/>
</dbReference>
<dbReference type="GO" id="GO:0004497">
    <property type="term" value="F:monooxygenase activity"/>
    <property type="evidence" value="ECO:0007669"/>
    <property type="project" value="UniProtKB-KW"/>
</dbReference>
<keyword evidence="10 13" id="KW-0408">Iron</keyword>
<dbReference type="InterPro" id="IPR017972">
    <property type="entry name" value="Cyt_P450_CS"/>
</dbReference>
<dbReference type="Pfam" id="PF00067">
    <property type="entry name" value="p450"/>
    <property type="match status" value="1"/>
</dbReference>
<dbReference type="FunFam" id="1.10.630.10:FF:000042">
    <property type="entry name" value="Cytochrome P450"/>
    <property type="match status" value="1"/>
</dbReference>
<dbReference type="InterPro" id="IPR050476">
    <property type="entry name" value="Insect_CytP450_Detox"/>
</dbReference>
<evidence type="ECO:0000256" key="1">
    <source>
        <dbReference type="ARBA" id="ARBA00001971"/>
    </source>
</evidence>
<dbReference type="PROSITE" id="PS00086">
    <property type="entry name" value="CYTOCHROME_P450"/>
    <property type="match status" value="1"/>
</dbReference>
<dbReference type="OrthoDB" id="2789670at2759"/>
<keyword evidence="11 14" id="KW-0503">Monooxygenase</keyword>
<dbReference type="GO" id="GO:0016705">
    <property type="term" value="F:oxidoreductase activity, acting on paired donors, with incorporation or reduction of molecular oxygen"/>
    <property type="evidence" value="ECO:0007669"/>
    <property type="project" value="InterPro"/>
</dbReference>
<reference evidence="15" key="1">
    <citation type="submission" date="2022-01" db="EMBL/GenBank/DDBJ databases">
        <authorList>
            <person name="King R."/>
        </authorList>
    </citation>
    <scope>NUCLEOTIDE SEQUENCE</scope>
</reference>
<sequence>MLFILVGILLLTLIYFYCIKPLTYWRENGVPQANLMAALFHNYFVLFKRKELTTFVNETYQKFPGNRYHGMYQFNKQLLVVKDTNLIKQMVIKDFEHFNEHRDFVPAEVDPLMGKNLFSLKGNEWRIMRSTLSPAFTSSKMKILFKLMAEYSQNFVEYFLNKNEDLIEIEMKDISSRFCNDVIASSAFGTEVDSFKHPDNEFFRYGQIFTDLRKFSTMIRLFFTMMCPTISKVFKIKFIPDGVAKFFTKLIEDTIKLREEKGIVRPDMIHLLMEARKGNQKNEENVTDTGFATVEEHLEGLANHNLTNEEIIAQALIFFFAGFDSVSTLMCFLAYELCVDQDIQNRLREEIEETSENCNNKLTYEALVGMKYMDMVVTEALRKWPTQVGFERICIKPYTIEPSLPHEKPVRLTVGQSIFIPTYGIHHDPNNFPNPDVFDPERFSDENKTNFDAYAFQPFGLGPRNCIGSRFALMETKVMFFYLLKHFKIVPVKRTEIPIRHVKNMFSILPPDGFWMGLERIHK</sequence>
<organism evidence="15 16">
    <name type="scientific">Psylliodes chrysocephalus</name>
    <dbReference type="NCBI Taxonomy" id="3402493"/>
    <lineage>
        <taxon>Eukaryota</taxon>
        <taxon>Metazoa</taxon>
        <taxon>Ecdysozoa</taxon>
        <taxon>Arthropoda</taxon>
        <taxon>Hexapoda</taxon>
        <taxon>Insecta</taxon>
        <taxon>Pterygota</taxon>
        <taxon>Neoptera</taxon>
        <taxon>Endopterygota</taxon>
        <taxon>Coleoptera</taxon>
        <taxon>Polyphaga</taxon>
        <taxon>Cucujiformia</taxon>
        <taxon>Chrysomeloidea</taxon>
        <taxon>Chrysomelidae</taxon>
        <taxon>Galerucinae</taxon>
        <taxon>Alticini</taxon>
        <taxon>Psylliodes</taxon>
    </lineage>
</organism>
<comment type="subcellular location">
    <subcellularLocation>
        <location evidence="3">Endoplasmic reticulum membrane</location>
        <topology evidence="3">Peripheral membrane protein</topology>
    </subcellularLocation>
    <subcellularLocation>
        <location evidence="2">Microsome membrane</location>
        <topology evidence="2">Peripheral membrane protein</topology>
    </subcellularLocation>
</comment>
<gene>
    <name evidence="15" type="ORF">PSYICH_LOCUS5087</name>
</gene>
<evidence type="ECO:0000256" key="6">
    <source>
        <dbReference type="ARBA" id="ARBA00022723"/>
    </source>
</evidence>
<evidence type="ECO:0000256" key="9">
    <source>
        <dbReference type="ARBA" id="ARBA00023002"/>
    </source>
</evidence>
<dbReference type="GO" id="GO:0005789">
    <property type="term" value="C:endoplasmic reticulum membrane"/>
    <property type="evidence" value="ECO:0007669"/>
    <property type="project" value="UniProtKB-SubCell"/>
</dbReference>
<dbReference type="PRINTS" id="PR00463">
    <property type="entry name" value="EP450I"/>
</dbReference>
<evidence type="ECO:0000256" key="11">
    <source>
        <dbReference type="ARBA" id="ARBA00023033"/>
    </source>
</evidence>
<evidence type="ECO:0008006" key="17">
    <source>
        <dbReference type="Google" id="ProtNLM"/>
    </source>
</evidence>
<feature type="binding site" description="axial binding residue" evidence="13">
    <location>
        <position position="466"/>
    </location>
    <ligand>
        <name>heme</name>
        <dbReference type="ChEBI" id="CHEBI:30413"/>
    </ligand>
    <ligandPart>
        <name>Fe</name>
        <dbReference type="ChEBI" id="CHEBI:18248"/>
    </ligandPart>
</feature>
<dbReference type="AlphaFoldDB" id="A0A9P0CLK3"/>
<keyword evidence="12" id="KW-0472">Membrane</keyword>
<dbReference type="InterPro" id="IPR002401">
    <property type="entry name" value="Cyt_P450_E_grp-I"/>
</dbReference>
<dbReference type="PRINTS" id="PR00385">
    <property type="entry name" value="P450"/>
</dbReference>
<dbReference type="Proteomes" id="UP001153636">
    <property type="component" value="Chromosome 16"/>
</dbReference>
<dbReference type="EMBL" id="OV651828">
    <property type="protein sequence ID" value="CAH1104384.1"/>
    <property type="molecule type" value="Genomic_DNA"/>
</dbReference>
<evidence type="ECO:0000256" key="8">
    <source>
        <dbReference type="ARBA" id="ARBA00022848"/>
    </source>
</evidence>
<accession>A0A9P0CLK3</accession>
<evidence type="ECO:0000256" key="13">
    <source>
        <dbReference type="PIRSR" id="PIRSR602401-1"/>
    </source>
</evidence>
<keyword evidence="6 13" id="KW-0479">Metal-binding</keyword>
<evidence type="ECO:0000256" key="3">
    <source>
        <dbReference type="ARBA" id="ARBA00004406"/>
    </source>
</evidence>
<evidence type="ECO:0000256" key="12">
    <source>
        <dbReference type="ARBA" id="ARBA00023136"/>
    </source>
</evidence>
<dbReference type="InterPro" id="IPR036396">
    <property type="entry name" value="Cyt_P450_sf"/>
</dbReference>
<evidence type="ECO:0000313" key="15">
    <source>
        <dbReference type="EMBL" id="CAH1104384.1"/>
    </source>
</evidence>
<comment type="similarity">
    <text evidence="4 14">Belongs to the cytochrome P450 family.</text>
</comment>
<dbReference type="GO" id="GO:0005506">
    <property type="term" value="F:iron ion binding"/>
    <property type="evidence" value="ECO:0007669"/>
    <property type="project" value="InterPro"/>
</dbReference>
<dbReference type="PANTHER" id="PTHR24292:SF54">
    <property type="entry name" value="CYP9F3-RELATED"/>
    <property type="match status" value="1"/>
</dbReference>
<dbReference type="CDD" id="cd11056">
    <property type="entry name" value="CYP6-like"/>
    <property type="match status" value="1"/>
</dbReference>
<comment type="cofactor">
    <cofactor evidence="1 13">
        <name>heme</name>
        <dbReference type="ChEBI" id="CHEBI:30413"/>
    </cofactor>
</comment>
<dbReference type="SUPFAM" id="SSF48264">
    <property type="entry name" value="Cytochrome P450"/>
    <property type="match status" value="1"/>
</dbReference>
<evidence type="ECO:0000256" key="7">
    <source>
        <dbReference type="ARBA" id="ARBA00022824"/>
    </source>
</evidence>
<keyword evidence="8" id="KW-0492">Microsome</keyword>
<evidence type="ECO:0000256" key="5">
    <source>
        <dbReference type="ARBA" id="ARBA00022617"/>
    </source>
</evidence>
<dbReference type="InterPro" id="IPR001128">
    <property type="entry name" value="Cyt_P450"/>
</dbReference>
<evidence type="ECO:0000256" key="14">
    <source>
        <dbReference type="RuleBase" id="RU000461"/>
    </source>
</evidence>